<evidence type="ECO:0000313" key="8">
    <source>
        <dbReference type="Proteomes" id="UP000584325"/>
    </source>
</evidence>
<evidence type="ECO:0000259" key="4">
    <source>
        <dbReference type="Pfam" id="PF00535"/>
    </source>
</evidence>
<dbReference type="GO" id="GO:0016757">
    <property type="term" value="F:glycosyltransferase activity"/>
    <property type="evidence" value="ECO:0007669"/>
    <property type="project" value="UniProtKB-KW"/>
</dbReference>
<organism evidence="5 8">
    <name type="scientific">Pseudoduganella umbonata</name>
    <dbReference type="NCBI Taxonomy" id="864828"/>
    <lineage>
        <taxon>Bacteria</taxon>
        <taxon>Pseudomonadati</taxon>
        <taxon>Pseudomonadota</taxon>
        <taxon>Betaproteobacteria</taxon>
        <taxon>Burkholderiales</taxon>
        <taxon>Oxalobacteraceae</taxon>
        <taxon>Telluria group</taxon>
        <taxon>Pseudoduganella</taxon>
    </lineage>
</organism>
<dbReference type="AlphaFoldDB" id="A0A4P8HTF6"/>
<feature type="domain" description="Glycosyltransferase 2-like" evidence="4">
    <location>
        <begin position="11"/>
        <end position="148"/>
    </location>
</feature>
<dbReference type="EMBL" id="JACHXS010000005">
    <property type="protein sequence ID" value="MBB3222340.1"/>
    <property type="molecule type" value="Genomic_DNA"/>
</dbReference>
<evidence type="ECO:0000256" key="3">
    <source>
        <dbReference type="ARBA" id="ARBA00022679"/>
    </source>
</evidence>
<evidence type="ECO:0000256" key="1">
    <source>
        <dbReference type="ARBA" id="ARBA00006739"/>
    </source>
</evidence>
<dbReference type="RefSeq" id="WP_137315390.1">
    <property type="nucleotide sequence ID" value="NZ_CP040017.1"/>
</dbReference>
<evidence type="ECO:0000313" key="5">
    <source>
        <dbReference type="EMBL" id="MBB3222340.1"/>
    </source>
</evidence>
<dbReference type="CDD" id="cd00761">
    <property type="entry name" value="Glyco_tranf_GTA_type"/>
    <property type="match status" value="1"/>
</dbReference>
<protein>
    <submittedName>
        <fullName evidence="6">Glycosyltransferase family 2 protein</fullName>
    </submittedName>
    <submittedName>
        <fullName evidence="5">Glycosyltransferase involved in cell wall biosynthesis</fullName>
    </submittedName>
</protein>
<proteinExistence type="inferred from homology"/>
<dbReference type="Pfam" id="PF00535">
    <property type="entry name" value="Glycos_transf_2"/>
    <property type="match status" value="1"/>
</dbReference>
<dbReference type="Proteomes" id="UP000584325">
    <property type="component" value="Unassembled WGS sequence"/>
</dbReference>
<gene>
    <name evidence="6" type="ORF">FCL38_20580</name>
    <name evidence="5" type="ORF">FHS02_003159</name>
</gene>
<dbReference type="SUPFAM" id="SSF53448">
    <property type="entry name" value="Nucleotide-diphospho-sugar transferases"/>
    <property type="match status" value="1"/>
</dbReference>
<reference evidence="5 8" key="2">
    <citation type="submission" date="2020-08" db="EMBL/GenBank/DDBJ databases">
        <title>Genomic Encyclopedia of Type Strains, Phase III (KMG-III): the genomes of soil and plant-associated and newly described type strains.</title>
        <authorList>
            <person name="Whitman W."/>
        </authorList>
    </citation>
    <scope>NUCLEOTIDE SEQUENCE [LARGE SCALE GENOMIC DNA]</scope>
    <source>
        <strain evidence="5 8">CECT 7753</strain>
    </source>
</reference>
<dbReference type="EMBL" id="CP040017">
    <property type="protein sequence ID" value="QCP12556.1"/>
    <property type="molecule type" value="Genomic_DNA"/>
</dbReference>
<keyword evidence="3 5" id="KW-0808">Transferase</keyword>
<evidence type="ECO:0000313" key="6">
    <source>
        <dbReference type="EMBL" id="QCP12556.1"/>
    </source>
</evidence>
<evidence type="ECO:0000256" key="2">
    <source>
        <dbReference type="ARBA" id="ARBA00022676"/>
    </source>
</evidence>
<reference evidence="6 7" key="1">
    <citation type="submission" date="2019-05" db="EMBL/GenBank/DDBJ databases">
        <title>Draft Genome Sequences of Six Type Strains of the Genus Massilia.</title>
        <authorList>
            <person name="Miess H."/>
            <person name="Frediansyhah A."/>
            <person name="Gross H."/>
        </authorList>
    </citation>
    <scope>NUCLEOTIDE SEQUENCE [LARGE SCALE GENOMIC DNA]</scope>
    <source>
        <strain evidence="6 7">DSMZ 26121</strain>
    </source>
</reference>
<dbReference type="PANTHER" id="PTHR43179:SF12">
    <property type="entry name" value="GALACTOFURANOSYLTRANSFERASE GLFT2"/>
    <property type="match status" value="1"/>
</dbReference>
<dbReference type="Proteomes" id="UP000298763">
    <property type="component" value="Chromosome"/>
</dbReference>
<dbReference type="OrthoDB" id="9781367at2"/>
<dbReference type="Gene3D" id="3.90.550.10">
    <property type="entry name" value="Spore Coat Polysaccharide Biosynthesis Protein SpsA, Chain A"/>
    <property type="match status" value="1"/>
</dbReference>
<comment type="similarity">
    <text evidence="1">Belongs to the glycosyltransferase 2 family.</text>
</comment>
<dbReference type="InterPro" id="IPR029044">
    <property type="entry name" value="Nucleotide-diphossugar_trans"/>
</dbReference>
<keyword evidence="2" id="KW-0328">Glycosyltransferase</keyword>
<name>A0A4P8HTF6_9BURK</name>
<keyword evidence="7" id="KW-1185">Reference proteome</keyword>
<sequence>MTEATTAAIDVIICTYRRPELLIKTLAGIGRCAVGLGKVRVIVVDNDAAQSAREVTLQWAATAPVVVTYLVQPQQNIALTRNMGLDHANAPWIALIDDDEVPEENWLKSLISTAQQYDADAVFAPVIAEFASNAPDWATKGTIFQRKRFSTGTVVPLKETRTGNVLLRGARLQQDQFRFDRELGLSGGEDSEFFARLGKAGYRMVWCDEACVREWTPPARTTMNWVLKRAFRAGSVEAYNKRRFSHFRQATLKALESAIFVIQGTVLSVCWAPVSLTHSALALRRAVYGVGYFYGLCAGPYLEYRAASPRKEIQP</sequence>
<accession>A0A4P8HTF6</accession>
<dbReference type="PANTHER" id="PTHR43179">
    <property type="entry name" value="RHAMNOSYLTRANSFERASE WBBL"/>
    <property type="match status" value="1"/>
</dbReference>
<dbReference type="InterPro" id="IPR001173">
    <property type="entry name" value="Glyco_trans_2-like"/>
</dbReference>
<evidence type="ECO:0000313" key="7">
    <source>
        <dbReference type="Proteomes" id="UP000298763"/>
    </source>
</evidence>